<dbReference type="Proteomes" id="UP000479938">
    <property type="component" value="Unassembled WGS sequence"/>
</dbReference>
<organism evidence="1 2">
    <name type="scientific">Flavobacterium bizetiae</name>
    <dbReference type="NCBI Taxonomy" id="2704140"/>
    <lineage>
        <taxon>Bacteria</taxon>
        <taxon>Pseudomonadati</taxon>
        <taxon>Bacteroidota</taxon>
        <taxon>Flavobacteriia</taxon>
        <taxon>Flavobacteriales</taxon>
        <taxon>Flavobacteriaceae</taxon>
        <taxon>Flavobacterium</taxon>
    </lineage>
</organism>
<name>A0A6J4GEA5_9FLAO</name>
<accession>A0A6J4GEA5</accession>
<dbReference type="EMBL" id="CADCSU010000067">
    <property type="protein sequence ID" value="CAA9197181.1"/>
    <property type="molecule type" value="Genomic_DNA"/>
</dbReference>
<proteinExistence type="predicted"/>
<gene>
    <name evidence="1" type="ORF">FLA105534_01512</name>
</gene>
<sequence>MYPCPEISSAIFTIITSPSTTPAGLLIFKEVVAVVAVVLPPRWAICPNAKFVSNNKARQNHFEVTLRSFLKKSIKNKKFEKSNFFII</sequence>
<reference evidence="1 2" key="1">
    <citation type="submission" date="2020-02" db="EMBL/GenBank/DDBJ databases">
        <authorList>
            <person name="Criscuolo A."/>
        </authorList>
    </citation>
    <scope>NUCLEOTIDE SEQUENCE [LARGE SCALE GENOMIC DNA]</scope>
    <source>
        <strain evidence="1">CIP105534</strain>
    </source>
</reference>
<keyword evidence="2" id="KW-1185">Reference proteome</keyword>
<protein>
    <submittedName>
        <fullName evidence="1">Uncharacterized protein</fullName>
    </submittedName>
</protein>
<evidence type="ECO:0000313" key="2">
    <source>
        <dbReference type="Proteomes" id="UP000479938"/>
    </source>
</evidence>
<evidence type="ECO:0000313" key="1">
    <source>
        <dbReference type="EMBL" id="CAA9197181.1"/>
    </source>
</evidence>
<dbReference type="AlphaFoldDB" id="A0A6J4GEA5"/>